<reference evidence="1" key="2">
    <citation type="journal article" date="2015" name="Fish Shellfish Immunol.">
        <title>Early steps in the European eel (Anguilla anguilla)-Vibrio vulnificus interaction in the gills: Role of the RtxA13 toxin.</title>
        <authorList>
            <person name="Callol A."/>
            <person name="Pajuelo D."/>
            <person name="Ebbesson L."/>
            <person name="Teles M."/>
            <person name="MacKenzie S."/>
            <person name="Amaro C."/>
        </authorList>
    </citation>
    <scope>NUCLEOTIDE SEQUENCE</scope>
</reference>
<name>A0A0E9XWJ0_ANGAN</name>
<reference evidence="1" key="1">
    <citation type="submission" date="2014-11" db="EMBL/GenBank/DDBJ databases">
        <authorList>
            <person name="Amaro Gonzalez C."/>
        </authorList>
    </citation>
    <scope>NUCLEOTIDE SEQUENCE</scope>
</reference>
<sequence>MQPMPSTGIAKECI</sequence>
<proteinExistence type="predicted"/>
<accession>A0A0E9XWJ0</accession>
<organism evidence="1">
    <name type="scientific">Anguilla anguilla</name>
    <name type="common">European freshwater eel</name>
    <name type="synonym">Muraena anguilla</name>
    <dbReference type="NCBI Taxonomy" id="7936"/>
    <lineage>
        <taxon>Eukaryota</taxon>
        <taxon>Metazoa</taxon>
        <taxon>Chordata</taxon>
        <taxon>Craniata</taxon>
        <taxon>Vertebrata</taxon>
        <taxon>Euteleostomi</taxon>
        <taxon>Actinopterygii</taxon>
        <taxon>Neopterygii</taxon>
        <taxon>Teleostei</taxon>
        <taxon>Anguilliformes</taxon>
        <taxon>Anguillidae</taxon>
        <taxon>Anguilla</taxon>
    </lineage>
</organism>
<dbReference type="EMBL" id="GBXM01001811">
    <property type="protein sequence ID" value="JAI06767.1"/>
    <property type="molecule type" value="Transcribed_RNA"/>
</dbReference>
<evidence type="ECO:0000313" key="1">
    <source>
        <dbReference type="EMBL" id="JAI06767.1"/>
    </source>
</evidence>
<protein>
    <submittedName>
        <fullName evidence="1">Uncharacterized protein</fullName>
    </submittedName>
</protein>